<evidence type="ECO:0000313" key="2">
    <source>
        <dbReference type="EMBL" id="EKE38060.1"/>
    </source>
</evidence>
<protein>
    <submittedName>
        <fullName evidence="2">Uncharacterized protein</fullName>
    </submittedName>
</protein>
<sequence>FMEFDNFEDDDTNDSYTTNATNESG</sequence>
<name>K2HQ74_ENTNP</name>
<feature type="non-terminal residue" evidence="2">
    <location>
        <position position="1"/>
    </location>
</feature>
<organism evidence="2 3">
    <name type="scientific">Entamoeba nuttalli (strain P19)</name>
    <name type="common">Amoeba</name>
    <dbReference type="NCBI Taxonomy" id="1076696"/>
    <lineage>
        <taxon>Eukaryota</taxon>
        <taxon>Amoebozoa</taxon>
        <taxon>Evosea</taxon>
        <taxon>Archamoebae</taxon>
        <taxon>Mastigamoebida</taxon>
        <taxon>Entamoebidae</taxon>
        <taxon>Entamoeba</taxon>
    </lineage>
</organism>
<evidence type="ECO:0000313" key="3">
    <source>
        <dbReference type="Proteomes" id="UP000006769"/>
    </source>
</evidence>
<dbReference type="GeneID" id="20075785"/>
<dbReference type="EMBL" id="JH929069">
    <property type="protein sequence ID" value="EKE38060.1"/>
    <property type="molecule type" value="Genomic_DNA"/>
</dbReference>
<evidence type="ECO:0000256" key="1">
    <source>
        <dbReference type="SAM" id="MobiDB-lite"/>
    </source>
</evidence>
<dbReference type="Proteomes" id="UP000006769">
    <property type="component" value="Unassembled WGS sequence"/>
</dbReference>
<gene>
    <name evidence="2" type="ORF">ENU1_177800</name>
</gene>
<dbReference type="VEuPathDB" id="AmoebaDB:ENU1_177800"/>
<proteinExistence type="predicted"/>
<feature type="region of interest" description="Disordered" evidence="1">
    <location>
        <begin position="1"/>
        <end position="25"/>
    </location>
</feature>
<accession>K2HQ74</accession>
<feature type="compositionally biased region" description="Acidic residues" evidence="1">
    <location>
        <begin position="1"/>
        <end position="13"/>
    </location>
</feature>
<reference evidence="2 3" key="1">
    <citation type="submission" date="2011-11" db="EMBL/GenBank/DDBJ databases">
        <authorList>
            <person name="Hannick L."/>
            <person name="Karamycheva S."/>
            <person name="Lorenzi H."/>
            <person name="Caler E."/>
        </authorList>
    </citation>
    <scope>NUCLEOTIDE SEQUENCE [LARGE SCALE GENOMIC DNA]</scope>
    <source>
        <strain evidence="2 3">P19</strain>
    </source>
</reference>
<dbReference type="RefSeq" id="XP_008859607.1">
    <property type="nucleotide sequence ID" value="XM_008861385.1"/>
</dbReference>
<dbReference type="AlphaFoldDB" id="K2HQ74"/>
<feature type="compositionally biased region" description="Polar residues" evidence="1">
    <location>
        <begin position="15"/>
        <end position="25"/>
    </location>
</feature>